<gene>
    <name evidence="3" type="ORF">ACFSUS_01200</name>
</gene>
<accession>A0ABW5LWT9</accession>
<dbReference type="InterPro" id="IPR003346">
    <property type="entry name" value="Transposase_20"/>
</dbReference>
<evidence type="ECO:0000259" key="2">
    <source>
        <dbReference type="Pfam" id="PF02371"/>
    </source>
</evidence>
<evidence type="ECO:0000313" key="4">
    <source>
        <dbReference type="Proteomes" id="UP001597469"/>
    </source>
</evidence>
<dbReference type="Proteomes" id="UP001597469">
    <property type="component" value="Unassembled WGS sequence"/>
</dbReference>
<comment type="caution">
    <text evidence="3">The sequence shown here is derived from an EMBL/GenBank/DDBJ whole genome shotgun (WGS) entry which is preliminary data.</text>
</comment>
<reference evidence="4" key="1">
    <citation type="journal article" date="2019" name="Int. J. Syst. Evol. Microbiol.">
        <title>The Global Catalogue of Microorganisms (GCM) 10K type strain sequencing project: providing services to taxonomists for standard genome sequencing and annotation.</title>
        <authorList>
            <consortium name="The Broad Institute Genomics Platform"/>
            <consortium name="The Broad Institute Genome Sequencing Center for Infectious Disease"/>
            <person name="Wu L."/>
            <person name="Ma J."/>
        </authorList>
    </citation>
    <scope>NUCLEOTIDE SEQUENCE [LARGE SCALE GENOMIC DNA]</scope>
    <source>
        <strain evidence="4">KCTC 42805</strain>
    </source>
</reference>
<feature type="compositionally biased region" description="Basic residues" evidence="1">
    <location>
        <begin position="8"/>
        <end position="21"/>
    </location>
</feature>
<protein>
    <submittedName>
        <fullName evidence="3">Transposase</fullName>
    </submittedName>
</protein>
<feature type="domain" description="Transposase IS116/IS110/IS902 C-terminal" evidence="2">
    <location>
        <begin position="2"/>
        <end position="39"/>
    </location>
</feature>
<name>A0ABW5LWT9_9BACT</name>
<sequence length="57" mass="6760">MENQSGKRVGKTRISKRGNHRIRRGLHMSALMVVRYEQKPFVGLYERVFERTVLKSK</sequence>
<evidence type="ECO:0000256" key="1">
    <source>
        <dbReference type="SAM" id="MobiDB-lite"/>
    </source>
</evidence>
<keyword evidence="4" id="KW-1185">Reference proteome</keyword>
<organism evidence="3 4">
    <name type="scientific">Spirosoma soli</name>
    <dbReference type="NCBI Taxonomy" id="1770529"/>
    <lineage>
        <taxon>Bacteria</taxon>
        <taxon>Pseudomonadati</taxon>
        <taxon>Bacteroidota</taxon>
        <taxon>Cytophagia</taxon>
        <taxon>Cytophagales</taxon>
        <taxon>Cytophagaceae</taxon>
        <taxon>Spirosoma</taxon>
    </lineage>
</organism>
<proteinExistence type="predicted"/>
<dbReference type="RefSeq" id="WP_381517932.1">
    <property type="nucleotide sequence ID" value="NZ_JBHULN010000001.1"/>
</dbReference>
<evidence type="ECO:0000313" key="3">
    <source>
        <dbReference type="EMBL" id="MFD2569228.1"/>
    </source>
</evidence>
<dbReference type="Pfam" id="PF02371">
    <property type="entry name" value="Transposase_20"/>
    <property type="match status" value="1"/>
</dbReference>
<dbReference type="EMBL" id="JBHULN010000001">
    <property type="protein sequence ID" value="MFD2569228.1"/>
    <property type="molecule type" value="Genomic_DNA"/>
</dbReference>
<feature type="region of interest" description="Disordered" evidence="1">
    <location>
        <begin position="1"/>
        <end position="21"/>
    </location>
</feature>